<dbReference type="PROSITE" id="PS00356">
    <property type="entry name" value="HTH_LACI_1"/>
    <property type="match status" value="1"/>
</dbReference>
<dbReference type="PANTHER" id="PTHR30146:SF109">
    <property type="entry name" value="HTH-TYPE TRANSCRIPTIONAL REGULATOR GALS"/>
    <property type="match status" value="1"/>
</dbReference>
<dbReference type="GO" id="GO:0003677">
    <property type="term" value="F:DNA binding"/>
    <property type="evidence" value="ECO:0007669"/>
    <property type="project" value="UniProtKB-KW"/>
</dbReference>
<dbReference type="Pfam" id="PF00356">
    <property type="entry name" value="LacI"/>
    <property type="match status" value="1"/>
</dbReference>
<dbReference type="InterPro" id="IPR000843">
    <property type="entry name" value="HTH_LacI"/>
</dbReference>
<keyword evidence="6" id="KW-1185">Reference proteome</keyword>
<sequence>MTGVPERPTIYDVAARAGVSITTVSNALNKPQRVGAATLRRVLEVIDELGFTPKADAVSQARRGVGRIGVLAPFSSYASYRGRLVGVLRACEGLAVEVVVFDQPSVAASVSPLLSSLPTTGRLDGMLLMGVPLEDAMARRLVERGLATVLVDSVHRDFTTVNVDDEGGGALVGEFLAERGHREVAYVSEQQRSADYLSPGQLRIRGLVRALGADVRHVTTDNSLSGGRRAAAELIAASAVPDAILAHYDDLAAGLVAGFRAAGLRVPQDVAVVGYDDGTLADALDLTTVRQPFEESGRLAAGLLLERLADPAAAVQHVMLPGQLVVRSTA</sequence>
<organism evidence="5 6">
    <name type="scientific">Fodinicola feengrottensis</name>
    <dbReference type="NCBI Taxonomy" id="435914"/>
    <lineage>
        <taxon>Bacteria</taxon>
        <taxon>Bacillati</taxon>
        <taxon>Actinomycetota</taxon>
        <taxon>Actinomycetes</taxon>
        <taxon>Mycobacteriales</taxon>
        <taxon>Fodinicola</taxon>
    </lineage>
</organism>
<dbReference type="SMART" id="SM00354">
    <property type="entry name" value="HTH_LACI"/>
    <property type="match status" value="1"/>
</dbReference>
<evidence type="ECO:0000256" key="1">
    <source>
        <dbReference type="ARBA" id="ARBA00023015"/>
    </source>
</evidence>
<reference evidence="5 6" key="1">
    <citation type="journal article" date="2019" name="Int. J. Syst. Evol. Microbiol.">
        <title>The Global Catalogue of Microorganisms (GCM) 10K type strain sequencing project: providing services to taxonomists for standard genome sequencing and annotation.</title>
        <authorList>
            <consortium name="The Broad Institute Genomics Platform"/>
            <consortium name="The Broad Institute Genome Sequencing Center for Infectious Disease"/>
            <person name="Wu L."/>
            <person name="Ma J."/>
        </authorList>
    </citation>
    <scope>NUCLEOTIDE SEQUENCE [LARGE SCALE GENOMIC DNA]</scope>
    <source>
        <strain evidence="5 6">JCM 14718</strain>
    </source>
</reference>
<dbReference type="InterPro" id="IPR028082">
    <property type="entry name" value="Peripla_BP_I"/>
</dbReference>
<dbReference type="InterPro" id="IPR010982">
    <property type="entry name" value="Lambda_DNA-bd_dom_sf"/>
</dbReference>
<evidence type="ECO:0000256" key="2">
    <source>
        <dbReference type="ARBA" id="ARBA00023125"/>
    </source>
</evidence>
<dbReference type="EMBL" id="BAAANY010000037">
    <property type="protein sequence ID" value="GAA1711762.1"/>
    <property type="molecule type" value="Genomic_DNA"/>
</dbReference>
<name>A0ABN2IUG7_9ACTN</name>
<evidence type="ECO:0000313" key="5">
    <source>
        <dbReference type="EMBL" id="GAA1711762.1"/>
    </source>
</evidence>
<evidence type="ECO:0000256" key="3">
    <source>
        <dbReference type="ARBA" id="ARBA00023163"/>
    </source>
</evidence>
<dbReference type="SUPFAM" id="SSF47413">
    <property type="entry name" value="lambda repressor-like DNA-binding domains"/>
    <property type="match status" value="1"/>
</dbReference>
<evidence type="ECO:0000259" key="4">
    <source>
        <dbReference type="PROSITE" id="PS50932"/>
    </source>
</evidence>
<protein>
    <submittedName>
        <fullName evidence="5">LacI family DNA-binding transcriptional regulator</fullName>
    </submittedName>
</protein>
<keyword evidence="1" id="KW-0805">Transcription regulation</keyword>
<proteinExistence type="predicted"/>
<dbReference type="PROSITE" id="PS50932">
    <property type="entry name" value="HTH_LACI_2"/>
    <property type="match status" value="1"/>
</dbReference>
<dbReference type="RefSeq" id="WP_344314532.1">
    <property type="nucleotide sequence ID" value="NZ_BAAANY010000037.1"/>
</dbReference>
<evidence type="ECO:0000313" key="6">
    <source>
        <dbReference type="Proteomes" id="UP001500618"/>
    </source>
</evidence>
<dbReference type="Proteomes" id="UP001500618">
    <property type="component" value="Unassembled WGS sequence"/>
</dbReference>
<keyword evidence="3" id="KW-0804">Transcription</keyword>
<dbReference type="CDD" id="cd06267">
    <property type="entry name" value="PBP1_LacI_sugar_binding-like"/>
    <property type="match status" value="1"/>
</dbReference>
<keyword evidence="2 5" id="KW-0238">DNA-binding</keyword>
<dbReference type="Gene3D" id="3.40.50.2300">
    <property type="match status" value="2"/>
</dbReference>
<dbReference type="Gene3D" id="1.10.260.40">
    <property type="entry name" value="lambda repressor-like DNA-binding domains"/>
    <property type="match status" value="1"/>
</dbReference>
<dbReference type="CDD" id="cd01392">
    <property type="entry name" value="HTH_LacI"/>
    <property type="match status" value="1"/>
</dbReference>
<dbReference type="Pfam" id="PF13377">
    <property type="entry name" value="Peripla_BP_3"/>
    <property type="match status" value="1"/>
</dbReference>
<dbReference type="SUPFAM" id="SSF53822">
    <property type="entry name" value="Periplasmic binding protein-like I"/>
    <property type="match status" value="1"/>
</dbReference>
<dbReference type="PANTHER" id="PTHR30146">
    <property type="entry name" value="LACI-RELATED TRANSCRIPTIONAL REPRESSOR"/>
    <property type="match status" value="1"/>
</dbReference>
<feature type="domain" description="HTH lacI-type" evidence="4">
    <location>
        <begin position="8"/>
        <end position="62"/>
    </location>
</feature>
<dbReference type="InterPro" id="IPR046335">
    <property type="entry name" value="LacI/GalR-like_sensor"/>
</dbReference>
<gene>
    <name evidence="5" type="ORF">GCM10009765_71170</name>
</gene>
<comment type="caution">
    <text evidence="5">The sequence shown here is derived from an EMBL/GenBank/DDBJ whole genome shotgun (WGS) entry which is preliminary data.</text>
</comment>
<accession>A0ABN2IUG7</accession>